<dbReference type="Proteomes" id="UP000198634">
    <property type="component" value="Unassembled WGS sequence"/>
</dbReference>
<protein>
    <submittedName>
        <fullName evidence="2">Methyltransferase, FkbM family</fullName>
    </submittedName>
</protein>
<accession>A0A1H9DBW1</accession>
<dbReference type="GO" id="GO:0008168">
    <property type="term" value="F:methyltransferase activity"/>
    <property type="evidence" value="ECO:0007669"/>
    <property type="project" value="UniProtKB-KW"/>
</dbReference>
<evidence type="ECO:0000313" key="2">
    <source>
        <dbReference type="EMBL" id="SEQ10228.1"/>
    </source>
</evidence>
<proteinExistence type="predicted"/>
<sequence>MLTPQQQTHLRKAFQAAGPKVRRHLSPLLPQTVVSFSGVNLLVNPQDNFTEQCIWLNGEPPEKESLAALSGIVAGKRALVLDIGANCGAFAVPLARAAGAGSRVIAFEPNPVMMGRLGENIRMNDLGHVIRVEGCALGDSEGEAVLNFRAGNFGQSSLRDVAADKQAGSICVPVRRLAPYLAGADGYDVSLIKIDVEGFEDAVFNPWLDGAGVVDMPDAILMETEHAKDWDTDLVGRVKAMGYGVRFEGEGNTLFVRDAGRL</sequence>
<dbReference type="InterPro" id="IPR029063">
    <property type="entry name" value="SAM-dependent_MTases_sf"/>
</dbReference>
<dbReference type="Gene3D" id="3.40.50.150">
    <property type="entry name" value="Vaccinia Virus protein VP39"/>
    <property type="match status" value="1"/>
</dbReference>
<dbReference type="EMBL" id="FOEP01000004">
    <property type="protein sequence ID" value="SEQ10228.1"/>
    <property type="molecule type" value="Genomic_DNA"/>
</dbReference>
<dbReference type="InterPro" id="IPR052514">
    <property type="entry name" value="SAM-dependent_MTase"/>
</dbReference>
<gene>
    <name evidence="2" type="ORF">SAMN04488092_10469</name>
</gene>
<dbReference type="OrthoDB" id="7542440at2"/>
<keyword evidence="2" id="KW-0489">Methyltransferase</keyword>
<feature type="domain" description="Methyltransferase FkbM" evidence="1">
    <location>
        <begin position="82"/>
        <end position="224"/>
    </location>
</feature>
<dbReference type="NCBIfam" id="TIGR01444">
    <property type="entry name" value="fkbM_fam"/>
    <property type="match status" value="1"/>
</dbReference>
<dbReference type="STRING" id="657014.SAMN04488092_10469"/>
<reference evidence="2 3" key="1">
    <citation type="submission" date="2016-10" db="EMBL/GenBank/DDBJ databases">
        <authorList>
            <person name="de Groot N.N."/>
        </authorList>
    </citation>
    <scope>NUCLEOTIDE SEQUENCE [LARGE SCALE GENOMIC DNA]</scope>
    <source>
        <strain evidence="2 3">DSM 22007</strain>
    </source>
</reference>
<name>A0A1H9DBW1_9RHOB</name>
<dbReference type="RefSeq" id="WP_090269171.1">
    <property type="nucleotide sequence ID" value="NZ_FOEP01000004.1"/>
</dbReference>
<keyword evidence="2" id="KW-0808">Transferase</keyword>
<dbReference type="SUPFAM" id="SSF53335">
    <property type="entry name" value="S-adenosyl-L-methionine-dependent methyltransferases"/>
    <property type="match status" value="1"/>
</dbReference>
<dbReference type="InterPro" id="IPR006342">
    <property type="entry name" value="FkbM_mtfrase"/>
</dbReference>
<organism evidence="2 3">
    <name type="scientific">Thalassovita taeanensis</name>
    <dbReference type="NCBI Taxonomy" id="657014"/>
    <lineage>
        <taxon>Bacteria</taxon>
        <taxon>Pseudomonadati</taxon>
        <taxon>Pseudomonadota</taxon>
        <taxon>Alphaproteobacteria</taxon>
        <taxon>Rhodobacterales</taxon>
        <taxon>Roseobacteraceae</taxon>
        <taxon>Thalassovita</taxon>
    </lineage>
</organism>
<dbReference type="PANTHER" id="PTHR34203:SF15">
    <property type="entry name" value="SLL1173 PROTEIN"/>
    <property type="match status" value="1"/>
</dbReference>
<dbReference type="AlphaFoldDB" id="A0A1H9DBW1"/>
<evidence type="ECO:0000313" key="3">
    <source>
        <dbReference type="Proteomes" id="UP000198634"/>
    </source>
</evidence>
<dbReference type="GO" id="GO:0032259">
    <property type="term" value="P:methylation"/>
    <property type="evidence" value="ECO:0007669"/>
    <property type="project" value="UniProtKB-KW"/>
</dbReference>
<dbReference type="PANTHER" id="PTHR34203">
    <property type="entry name" value="METHYLTRANSFERASE, FKBM FAMILY PROTEIN"/>
    <property type="match status" value="1"/>
</dbReference>
<keyword evidence="3" id="KW-1185">Reference proteome</keyword>
<evidence type="ECO:0000259" key="1">
    <source>
        <dbReference type="Pfam" id="PF05050"/>
    </source>
</evidence>
<dbReference type="Pfam" id="PF05050">
    <property type="entry name" value="Methyltransf_21"/>
    <property type="match status" value="1"/>
</dbReference>